<protein>
    <submittedName>
        <fullName evidence="1">Uncharacterized protein</fullName>
    </submittedName>
</protein>
<comment type="caution">
    <text evidence="1">The sequence shown here is derived from an EMBL/GenBank/DDBJ whole genome shotgun (WGS) entry which is preliminary data.</text>
</comment>
<dbReference type="Proteomes" id="UP001626550">
    <property type="component" value="Unassembled WGS sequence"/>
</dbReference>
<evidence type="ECO:0000313" key="2">
    <source>
        <dbReference type="Proteomes" id="UP001626550"/>
    </source>
</evidence>
<sequence>MSQRDFLERHLPGCLGALCCMRAEVRDLQSMMMPKDRKKNQLEPLIRAYPANNHSMNMEGYCYPNELHRMRTSQLTDTGPNFHVRQGDDGSLSENFKRLAPDGKTFLPEKRNSGSGISPFLIFNKKSSVKGLSLKAEIIKKNARN</sequence>
<accession>A0ABD2PZD4</accession>
<evidence type="ECO:0000313" key="1">
    <source>
        <dbReference type="EMBL" id="KAL3312192.1"/>
    </source>
</evidence>
<dbReference type="AlphaFoldDB" id="A0ABD2PZD4"/>
<keyword evidence="2" id="KW-1185">Reference proteome</keyword>
<proteinExistence type="predicted"/>
<reference evidence="1 2" key="1">
    <citation type="submission" date="2024-11" db="EMBL/GenBank/DDBJ databases">
        <title>Adaptive evolution of stress response genes in parasites aligns with host niche diversity.</title>
        <authorList>
            <person name="Hahn C."/>
            <person name="Resl P."/>
        </authorList>
    </citation>
    <scope>NUCLEOTIDE SEQUENCE [LARGE SCALE GENOMIC DNA]</scope>
    <source>
        <strain evidence="1">EGGRZ-B1_66</strain>
        <tissue evidence="1">Body</tissue>
    </source>
</reference>
<dbReference type="EMBL" id="JBJKFK010001809">
    <property type="protein sequence ID" value="KAL3312192.1"/>
    <property type="molecule type" value="Genomic_DNA"/>
</dbReference>
<gene>
    <name evidence="1" type="ORF">Ciccas_009220</name>
</gene>
<organism evidence="1 2">
    <name type="scientific">Cichlidogyrus casuarinus</name>
    <dbReference type="NCBI Taxonomy" id="1844966"/>
    <lineage>
        <taxon>Eukaryota</taxon>
        <taxon>Metazoa</taxon>
        <taxon>Spiralia</taxon>
        <taxon>Lophotrochozoa</taxon>
        <taxon>Platyhelminthes</taxon>
        <taxon>Monogenea</taxon>
        <taxon>Monopisthocotylea</taxon>
        <taxon>Dactylogyridea</taxon>
        <taxon>Ancyrocephalidae</taxon>
        <taxon>Cichlidogyrus</taxon>
    </lineage>
</organism>
<name>A0ABD2PZD4_9PLAT</name>